<dbReference type="Pfam" id="PF00528">
    <property type="entry name" value="BPD_transp_1"/>
    <property type="match status" value="1"/>
</dbReference>
<dbReference type="KEGG" id="aprs:BI364_08745"/>
<dbReference type="Gene3D" id="1.10.3720.10">
    <property type="entry name" value="MetI-like"/>
    <property type="match status" value="1"/>
</dbReference>
<dbReference type="PANTHER" id="PTHR30151">
    <property type="entry name" value="ALKANE SULFONATE ABC TRANSPORTER-RELATED, MEMBRANE SUBUNIT"/>
    <property type="match status" value="1"/>
</dbReference>
<dbReference type="InterPro" id="IPR000515">
    <property type="entry name" value="MetI-like"/>
</dbReference>
<evidence type="ECO:0000256" key="4">
    <source>
        <dbReference type="ARBA" id="ARBA00022692"/>
    </source>
</evidence>
<protein>
    <submittedName>
        <fullName evidence="9">ABC transporter permease</fullName>
    </submittedName>
</protein>
<accession>A0A1D8INI3</accession>
<evidence type="ECO:0000313" key="10">
    <source>
        <dbReference type="Proteomes" id="UP000095401"/>
    </source>
</evidence>
<feature type="domain" description="ABC transmembrane type-1" evidence="8">
    <location>
        <begin position="82"/>
        <end position="270"/>
    </location>
</feature>
<keyword evidence="10" id="KW-1185">Reference proteome</keyword>
<keyword evidence="5 7" id="KW-1133">Transmembrane helix</keyword>
<feature type="transmembrane region" description="Helical" evidence="7">
    <location>
        <begin position="192"/>
        <end position="209"/>
    </location>
</feature>
<dbReference type="Proteomes" id="UP000095401">
    <property type="component" value="Chromosome"/>
</dbReference>
<name>A0A1D8INI3_9GAMM</name>
<dbReference type="PROSITE" id="PS50928">
    <property type="entry name" value="ABC_TM1"/>
    <property type="match status" value="1"/>
</dbReference>
<evidence type="ECO:0000256" key="7">
    <source>
        <dbReference type="RuleBase" id="RU363032"/>
    </source>
</evidence>
<reference evidence="10" key="1">
    <citation type="submission" date="2016-09" db="EMBL/GenBank/DDBJ databases">
        <title>Acidihalobacter prosperus F5.</title>
        <authorList>
            <person name="Khaleque H.N."/>
            <person name="Ramsay J.P."/>
            <person name="Kaksonen A.H."/>
            <person name="Boxall N.J."/>
            <person name="Watkin E.L.J."/>
        </authorList>
    </citation>
    <scope>NUCLEOTIDE SEQUENCE [LARGE SCALE GENOMIC DNA]</scope>
    <source>
        <strain evidence="10">F5</strain>
    </source>
</reference>
<feature type="transmembrane region" description="Helical" evidence="7">
    <location>
        <begin position="120"/>
        <end position="144"/>
    </location>
</feature>
<dbReference type="PANTHER" id="PTHR30151:SF16">
    <property type="entry name" value="ABC TRANSPORTER PERMEASE PROTEIN"/>
    <property type="match status" value="1"/>
</dbReference>
<feature type="transmembrane region" description="Helical" evidence="7">
    <location>
        <begin position="36"/>
        <end position="56"/>
    </location>
</feature>
<feature type="transmembrane region" description="Helical" evidence="7">
    <location>
        <begin position="62"/>
        <end position="82"/>
    </location>
</feature>
<keyword evidence="6 7" id="KW-0472">Membrane</keyword>
<evidence type="ECO:0000256" key="1">
    <source>
        <dbReference type="ARBA" id="ARBA00004651"/>
    </source>
</evidence>
<dbReference type="InterPro" id="IPR035906">
    <property type="entry name" value="MetI-like_sf"/>
</dbReference>
<feature type="transmembrane region" description="Helical" evidence="7">
    <location>
        <begin position="151"/>
        <end position="172"/>
    </location>
</feature>
<dbReference type="GO" id="GO:0005886">
    <property type="term" value="C:plasma membrane"/>
    <property type="evidence" value="ECO:0007669"/>
    <property type="project" value="UniProtKB-SubCell"/>
</dbReference>
<dbReference type="SUPFAM" id="SSF161098">
    <property type="entry name" value="MetI-like"/>
    <property type="match status" value="1"/>
</dbReference>
<feature type="transmembrane region" description="Helical" evidence="7">
    <location>
        <begin position="247"/>
        <end position="271"/>
    </location>
</feature>
<feature type="transmembrane region" description="Helical" evidence="7">
    <location>
        <begin position="94"/>
        <end position="114"/>
    </location>
</feature>
<dbReference type="AlphaFoldDB" id="A0A1D8INI3"/>
<comment type="subcellular location">
    <subcellularLocation>
        <location evidence="1 7">Cell membrane</location>
        <topology evidence="1 7">Multi-pass membrane protein</topology>
    </subcellularLocation>
</comment>
<feature type="transmembrane region" description="Helical" evidence="7">
    <location>
        <begin position="221"/>
        <end position="241"/>
    </location>
</feature>
<dbReference type="GO" id="GO:0055085">
    <property type="term" value="P:transmembrane transport"/>
    <property type="evidence" value="ECO:0007669"/>
    <property type="project" value="InterPro"/>
</dbReference>
<sequence length="286" mass="31612">MPPVRDEFERTPQSLGEIGEIARTLSWWQRIKDITILRRLFILVLLAAIWQGYTLWLHNPLLFPTFSATVEAFWNALVNGPLLLRALNSIETLLIGYGLGVLIALLLTTTAVLTRFGEDVLSTLTAMFSPLPAIALLPLALIWFGLGQGSIVFVLVHAVLWAVAVNMLTGFVSVSDTLRMAGKNYGLTGWRYVIKLLIPAAFPSILSGLKIGWMFAWRTEIAAELVFGATSSSGGIGWYIFENQNELQTAAVFAGLLTVILIGLLVEGIVFRTIEVHTVRKWGMQR</sequence>
<evidence type="ECO:0000256" key="6">
    <source>
        <dbReference type="ARBA" id="ARBA00023136"/>
    </source>
</evidence>
<evidence type="ECO:0000259" key="8">
    <source>
        <dbReference type="PROSITE" id="PS50928"/>
    </source>
</evidence>
<gene>
    <name evidence="9" type="ORF">BI364_08745</name>
</gene>
<dbReference type="EMBL" id="CP017415">
    <property type="protein sequence ID" value="AOU98038.1"/>
    <property type="molecule type" value="Genomic_DNA"/>
</dbReference>
<evidence type="ECO:0000313" key="9">
    <source>
        <dbReference type="EMBL" id="AOU98038.1"/>
    </source>
</evidence>
<evidence type="ECO:0000256" key="3">
    <source>
        <dbReference type="ARBA" id="ARBA00022475"/>
    </source>
</evidence>
<proteinExistence type="inferred from homology"/>
<keyword evidence="2 7" id="KW-0813">Transport</keyword>
<evidence type="ECO:0000256" key="5">
    <source>
        <dbReference type="ARBA" id="ARBA00022989"/>
    </source>
</evidence>
<comment type="similarity">
    <text evidence="7">Belongs to the binding-protein-dependent transport system permease family.</text>
</comment>
<dbReference type="CDD" id="cd06261">
    <property type="entry name" value="TM_PBP2"/>
    <property type="match status" value="1"/>
</dbReference>
<keyword evidence="3" id="KW-1003">Cell membrane</keyword>
<evidence type="ECO:0000256" key="2">
    <source>
        <dbReference type="ARBA" id="ARBA00022448"/>
    </source>
</evidence>
<keyword evidence="4 7" id="KW-0812">Transmembrane</keyword>
<organism evidence="9 10">
    <name type="scientific">Acidihalobacter yilgarnensis</name>
    <dbReference type="NCBI Taxonomy" id="2819280"/>
    <lineage>
        <taxon>Bacteria</taxon>
        <taxon>Pseudomonadati</taxon>
        <taxon>Pseudomonadota</taxon>
        <taxon>Gammaproteobacteria</taxon>
        <taxon>Chromatiales</taxon>
        <taxon>Ectothiorhodospiraceae</taxon>
        <taxon>Acidihalobacter</taxon>
    </lineage>
</organism>